<name>A0A1Y3U7J8_9ACTN</name>
<dbReference type="SUPFAM" id="SSF56327">
    <property type="entry name" value="LDH C-terminal domain-like"/>
    <property type="match status" value="1"/>
</dbReference>
<dbReference type="Proteomes" id="UP000196560">
    <property type="component" value="Unassembled WGS sequence"/>
</dbReference>
<dbReference type="GO" id="GO:0016616">
    <property type="term" value="F:oxidoreductase activity, acting on the CH-OH group of donors, NAD or NADP as acceptor"/>
    <property type="evidence" value="ECO:0007669"/>
    <property type="project" value="InterPro"/>
</dbReference>
<dbReference type="PRINTS" id="PR00732">
    <property type="entry name" value="GLHYDRLASE4"/>
</dbReference>
<dbReference type="Pfam" id="PF02056">
    <property type="entry name" value="Glyco_hydro_4"/>
    <property type="match status" value="1"/>
</dbReference>
<dbReference type="GO" id="GO:0046872">
    <property type="term" value="F:metal ion binding"/>
    <property type="evidence" value="ECO:0007669"/>
    <property type="project" value="UniProtKB-KW"/>
</dbReference>
<keyword evidence="12" id="KW-1185">Reference proteome</keyword>
<dbReference type="SUPFAM" id="SSF51735">
    <property type="entry name" value="NAD(P)-binding Rossmann-fold domains"/>
    <property type="match status" value="1"/>
</dbReference>
<keyword evidence="4 9" id="KW-0520">NAD</keyword>
<protein>
    <recommendedName>
        <fullName evidence="10">Glycosyl hydrolase family 4 C-terminal domain-containing protein</fullName>
    </recommendedName>
</protein>
<dbReference type="Gene3D" id="3.40.50.720">
    <property type="entry name" value="NAD(P)-binding Rossmann-like Domain"/>
    <property type="match status" value="1"/>
</dbReference>
<feature type="binding site" evidence="8">
    <location>
        <position position="54"/>
    </location>
    <ligand>
        <name>Mn(2+)</name>
        <dbReference type="ChEBI" id="CHEBI:29035"/>
    </ligand>
</feature>
<dbReference type="PANTHER" id="PTHR32092:SF5">
    <property type="entry name" value="6-PHOSPHO-BETA-GLUCOSIDASE"/>
    <property type="match status" value="1"/>
</dbReference>
<dbReference type="Gene3D" id="3.90.110.10">
    <property type="entry name" value="Lactate dehydrogenase/glycoside hydrolase, family 4, C-terminal"/>
    <property type="match status" value="1"/>
</dbReference>
<dbReference type="GO" id="GO:0005975">
    <property type="term" value="P:carbohydrate metabolic process"/>
    <property type="evidence" value="ECO:0007669"/>
    <property type="project" value="InterPro"/>
</dbReference>
<dbReference type="InterPro" id="IPR036291">
    <property type="entry name" value="NAD(P)-bd_dom_sf"/>
</dbReference>
<organism evidence="11 12">
    <name type="scientific">Enorma massiliensis</name>
    <dbReference type="NCBI Taxonomy" id="1472761"/>
    <lineage>
        <taxon>Bacteria</taxon>
        <taxon>Bacillati</taxon>
        <taxon>Actinomycetota</taxon>
        <taxon>Coriobacteriia</taxon>
        <taxon>Coriobacteriales</taxon>
        <taxon>Coriobacteriaceae</taxon>
        <taxon>Enorma</taxon>
    </lineage>
</organism>
<keyword evidence="2 8" id="KW-0479">Metal-binding</keyword>
<comment type="cofactor">
    <cofactor evidence="9">
        <name>NAD(+)</name>
        <dbReference type="ChEBI" id="CHEBI:57540"/>
    </cofactor>
    <text evidence="9">Binds 1 NAD(+) per subunit.</text>
</comment>
<feature type="binding site" evidence="8">
    <location>
        <position position="84"/>
    </location>
    <ligand>
        <name>Mn(2+)</name>
        <dbReference type="ChEBI" id="CHEBI:29035"/>
    </ligand>
</feature>
<evidence type="ECO:0000256" key="5">
    <source>
        <dbReference type="ARBA" id="ARBA00023211"/>
    </source>
</evidence>
<keyword evidence="8" id="KW-0408">Iron</keyword>
<dbReference type="InterPro" id="IPR001088">
    <property type="entry name" value="Glyco_hydro_4"/>
</dbReference>
<keyword evidence="8" id="KW-0533">Nickel</keyword>
<evidence type="ECO:0000256" key="1">
    <source>
        <dbReference type="ARBA" id="ARBA00010141"/>
    </source>
</evidence>
<evidence type="ECO:0000256" key="6">
    <source>
        <dbReference type="ARBA" id="ARBA00023295"/>
    </source>
</evidence>
<evidence type="ECO:0000256" key="2">
    <source>
        <dbReference type="ARBA" id="ARBA00022723"/>
    </source>
</evidence>
<evidence type="ECO:0000256" key="3">
    <source>
        <dbReference type="ARBA" id="ARBA00022801"/>
    </source>
</evidence>
<keyword evidence="8" id="KW-0170">Cobalt</keyword>
<dbReference type="EMBL" id="NFHO01000005">
    <property type="protein sequence ID" value="OUN43087.1"/>
    <property type="molecule type" value="Genomic_DNA"/>
</dbReference>
<keyword evidence="6 9" id="KW-0326">Glycosidase</keyword>
<sequence length="328" mass="36659">MFKALRTIPVIFDIIRDMEEICPNAWLINFTNPVGIVSEAVMRYTSWQRYVGLCNCPISMRFGIARWMGVDPARVRMELSGLNHHFFVTDVFIDGKSCFDEVLDRYCELPVEELGTMKNIMAIPWSSALVRGLRAVPVSYLNYYFSTREELAQLMADYRTHGVRAEVVKQVEAELFELYRDPELHEKPKRLEERGGAHYSDAACSLIDSIVNDRGDIQYVDVRNGGAVSSLPAESAIECAAMITADGPKPLAVGELSPAINGSIQTIKSFERLVAEAAVTGNRDLLVAALVANPLCDSDAVAYDVIDELLDAHLAYLPQFFGCEHERR</sequence>
<dbReference type="Pfam" id="PF11975">
    <property type="entry name" value="Glyco_hydro_4C"/>
    <property type="match status" value="1"/>
</dbReference>
<dbReference type="InterPro" id="IPR015955">
    <property type="entry name" value="Lactate_DH/Glyco_Ohase_4_C"/>
</dbReference>
<evidence type="ECO:0000256" key="8">
    <source>
        <dbReference type="PIRSR" id="PIRSR601088-3"/>
    </source>
</evidence>
<dbReference type="AlphaFoldDB" id="A0A1Y3U7J8"/>
<gene>
    <name evidence="11" type="ORF">B5G21_05685</name>
</gene>
<comment type="similarity">
    <text evidence="1 9">Belongs to the glycosyl hydrolase 4 family.</text>
</comment>
<keyword evidence="5 8" id="KW-0464">Manganese</keyword>
<evidence type="ECO:0000256" key="4">
    <source>
        <dbReference type="ARBA" id="ARBA00023027"/>
    </source>
</evidence>
<dbReference type="GO" id="GO:0004553">
    <property type="term" value="F:hydrolase activity, hydrolyzing O-glycosyl compounds"/>
    <property type="evidence" value="ECO:0007669"/>
    <property type="project" value="InterPro"/>
</dbReference>
<evidence type="ECO:0000313" key="11">
    <source>
        <dbReference type="EMBL" id="OUN43087.1"/>
    </source>
</evidence>
<dbReference type="STRING" id="1118060.GCA_000311845_01514"/>
<feature type="binding site" evidence="7">
    <location>
        <position position="32"/>
    </location>
    <ligand>
        <name>substrate</name>
    </ligand>
</feature>
<evidence type="ECO:0000259" key="10">
    <source>
        <dbReference type="Pfam" id="PF11975"/>
    </source>
</evidence>
<evidence type="ECO:0000256" key="7">
    <source>
        <dbReference type="PIRSR" id="PIRSR601088-2"/>
    </source>
</evidence>
<dbReference type="PANTHER" id="PTHR32092">
    <property type="entry name" value="6-PHOSPHO-BETA-GLUCOSIDASE-RELATED"/>
    <property type="match status" value="1"/>
</dbReference>
<accession>A0A1Y3U7J8</accession>
<evidence type="ECO:0000313" key="12">
    <source>
        <dbReference type="Proteomes" id="UP000196560"/>
    </source>
</evidence>
<comment type="caution">
    <text evidence="11">The sequence shown here is derived from an EMBL/GenBank/DDBJ whole genome shotgun (WGS) entry which is preliminary data.</text>
</comment>
<evidence type="ECO:0000256" key="9">
    <source>
        <dbReference type="RuleBase" id="RU361152"/>
    </source>
</evidence>
<proteinExistence type="inferred from homology"/>
<feature type="domain" description="Glycosyl hydrolase family 4 C-terminal" evidence="10">
    <location>
        <begin position="81"/>
        <end position="295"/>
    </location>
</feature>
<dbReference type="InterPro" id="IPR022616">
    <property type="entry name" value="Glyco_hydro_4_C"/>
</dbReference>
<reference evidence="12" key="1">
    <citation type="submission" date="2017-04" db="EMBL/GenBank/DDBJ databases">
        <title>Function of individual gut microbiota members based on whole genome sequencing of pure cultures obtained from chicken caecum.</title>
        <authorList>
            <person name="Medvecky M."/>
            <person name="Cejkova D."/>
            <person name="Polansky O."/>
            <person name="Karasova D."/>
            <person name="Kubasova T."/>
            <person name="Cizek A."/>
            <person name="Rychlik I."/>
        </authorList>
    </citation>
    <scope>NUCLEOTIDE SEQUENCE [LARGE SCALE GENOMIC DNA]</scope>
    <source>
        <strain evidence="12">An70</strain>
    </source>
</reference>
<dbReference type="eggNOG" id="COG1486">
    <property type="taxonomic scope" value="Bacteria"/>
</dbReference>
<keyword evidence="3 9" id="KW-0378">Hydrolase</keyword>